<accession>A0A4P8XG20</accession>
<proteinExistence type="predicted"/>
<protein>
    <submittedName>
        <fullName evidence="3">Uncharacterized protein</fullName>
    </submittedName>
</protein>
<feature type="compositionally biased region" description="Basic and acidic residues" evidence="1">
    <location>
        <begin position="294"/>
        <end position="324"/>
    </location>
</feature>
<keyword evidence="4" id="KW-1185">Reference proteome</keyword>
<gene>
    <name evidence="3" type="ORF">E6C60_0512</name>
</gene>
<feature type="compositionally biased region" description="Pro residues" evidence="1">
    <location>
        <begin position="224"/>
        <end position="234"/>
    </location>
</feature>
<reference evidence="3 4" key="1">
    <citation type="submission" date="2019-05" db="EMBL/GenBank/DDBJ databases">
        <authorList>
            <person name="Chen C."/>
        </authorList>
    </citation>
    <scope>NUCLEOTIDE SEQUENCE [LARGE SCALE GENOMIC DNA]</scope>
    <source>
        <strain evidence="3 4">HB172198</strain>
    </source>
</reference>
<organism evidence="3 4">
    <name type="scientific">Paenibacillus algicola</name>
    <dbReference type="NCBI Taxonomy" id="2565926"/>
    <lineage>
        <taxon>Bacteria</taxon>
        <taxon>Bacillati</taxon>
        <taxon>Bacillota</taxon>
        <taxon>Bacilli</taxon>
        <taxon>Bacillales</taxon>
        <taxon>Paenibacillaceae</taxon>
        <taxon>Paenibacillus</taxon>
    </lineage>
</organism>
<dbReference type="RefSeq" id="WP_138224321.1">
    <property type="nucleotide sequence ID" value="NZ_CP040396.1"/>
</dbReference>
<evidence type="ECO:0000256" key="1">
    <source>
        <dbReference type="SAM" id="MobiDB-lite"/>
    </source>
</evidence>
<name>A0A4P8XG20_9BACL</name>
<feature type="compositionally biased region" description="Basic and acidic residues" evidence="1">
    <location>
        <begin position="269"/>
        <end position="281"/>
    </location>
</feature>
<feature type="signal peptide" evidence="2">
    <location>
        <begin position="1"/>
        <end position="27"/>
    </location>
</feature>
<sequence>MNNRVWPFVLGSFILLFTLQAGSDAYAEELKPAAEVKGQAGHMLSLQRGLSGLKDSVSGVSDSVKKTLSDARNTVEDPGDALKQTVKETASGVERTVEEAVQGLGETLEPAAELAESTLRNGAGTASEAVRHTGETVQKVLESAYEPEVVVTETVKAAGKTVRETGKMLSGTVRNGVAAVKETGKGAANTVEETAENVLRETDKLLSQVKETSKTLIPVKPAQPSKPPAPVKPPEAPEEPEQELPQIPEDASQPERPIFTQPDPAPSDVRADREHSEDKVRLGLNPPEPVAVTGKEREASSRVTEKEEDRPRESTPDTSEKDELQEAEENSVDAAAAFQIGAADAFAPKQRQQEPQEVPQVLGMTEATQDNAGPRVDSGVFLEQARGNAEVIFDNAFFYKIYSTPLLYAQNAQSTGTAGIGSTGIWLLSFLTDGSPVSSPESSPSAWPGSLYALNSQWIAEPAGLPPQRSPYFAEDYTNSK</sequence>
<dbReference type="Gene3D" id="1.20.120.20">
    <property type="entry name" value="Apolipoprotein"/>
    <property type="match status" value="1"/>
</dbReference>
<dbReference type="EMBL" id="CP040396">
    <property type="protein sequence ID" value="QCT01235.1"/>
    <property type="molecule type" value="Genomic_DNA"/>
</dbReference>
<evidence type="ECO:0000256" key="2">
    <source>
        <dbReference type="SAM" id="SignalP"/>
    </source>
</evidence>
<dbReference type="AlphaFoldDB" id="A0A4P8XG20"/>
<evidence type="ECO:0000313" key="3">
    <source>
        <dbReference type="EMBL" id="QCT01235.1"/>
    </source>
</evidence>
<dbReference type="Proteomes" id="UP000300879">
    <property type="component" value="Chromosome"/>
</dbReference>
<evidence type="ECO:0000313" key="4">
    <source>
        <dbReference type="Proteomes" id="UP000300879"/>
    </source>
</evidence>
<feature type="region of interest" description="Disordered" evidence="1">
    <location>
        <begin position="213"/>
        <end position="331"/>
    </location>
</feature>
<keyword evidence="2" id="KW-0732">Signal</keyword>
<feature type="chain" id="PRO_5020859138" evidence="2">
    <location>
        <begin position="28"/>
        <end position="481"/>
    </location>
</feature>
<dbReference type="KEGG" id="palo:E6C60_0512"/>